<evidence type="ECO:0000313" key="2">
    <source>
        <dbReference type="Proteomes" id="UP001152049"/>
    </source>
</evidence>
<reference evidence="1" key="1">
    <citation type="submission" date="2022-09" db="EMBL/GenBank/DDBJ databases">
        <title>Fusarium specimens isolated from Avocado Roots.</title>
        <authorList>
            <person name="Stajich J."/>
            <person name="Roper C."/>
            <person name="Heimlech-Rivalta G."/>
        </authorList>
    </citation>
    <scope>NUCLEOTIDE SEQUENCE</scope>
    <source>
        <strain evidence="1">CF00136</strain>
    </source>
</reference>
<keyword evidence="2" id="KW-1185">Reference proteome</keyword>
<dbReference type="AlphaFoldDB" id="A0A9W8RV13"/>
<dbReference type="Proteomes" id="UP001152049">
    <property type="component" value="Unassembled WGS sequence"/>
</dbReference>
<organism evidence="1 2">
    <name type="scientific">Fusarium torreyae</name>
    <dbReference type="NCBI Taxonomy" id="1237075"/>
    <lineage>
        <taxon>Eukaryota</taxon>
        <taxon>Fungi</taxon>
        <taxon>Dikarya</taxon>
        <taxon>Ascomycota</taxon>
        <taxon>Pezizomycotina</taxon>
        <taxon>Sordariomycetes</taxon>
        <taxon>Hypocreomycetidae</taxon>
        <taxon>Hypocreales</taxon>
        <taxon>Nectriaceae</taxon>
        <taxon>Fusarium</taxon>
    </lineage>
</organism>
<dbReference type="OrthoDB" id="5273847at2759"/>
<accession>A0A9W8RV13</accession>
<comment type="caution">
    <text evidence="1">The sequence shown here is derived from an EMBL/GenBank/DDBJ whole genome shotgun (WGS) entry which is preliminary data.</text>
</comment>
<proteinExistence type="predicted"/>
<sequence length="374" mass="41961">MTRPSVASGEIKKHKLASPMGETVAGILASVWFSDGAFKSLGLTQRNLDGARSLTFPIDSFHRDKAPRTILNANSCFTSVVLSHIRRIDHLEFERGDKIINFTFWQQQESNPRNTQRENAGRITGVRIDKTGTGRTGLEVCLGDKSDFLCYSFVENPFEQLEGLAWAFNHECDYVYVATKPSPDSKDTHLTLYNMIHLWPNSRMPGKLFWRVQDGEAQWQTVSQINVFFSNDDKKLSGFAFHYGQGQISRHVGRIEGVSASMCLEARERITRMDILTGPDEDEIMFYTSAGRVQALSAAGSYHQARHTEPSDFDVFEFDQHTECISALLSTNGPESSQPSSMAAYVGIWVTMKIWPRANNTVEAVGPIIATRHP</sequence>
<evidence type="ECO:0000313" key="1">
    <source>
        <dbReference type="EMBL" id="KAJ4253328.1"/>
    </source>
</evidence>
<protein>
    <submittedName>
        <fullName evidence="1">Uncharacterized protein</fullName>
    </submittedName>
</protein>
<gene>
    <name evidence="1" type="ORF">NW762_010483</name>
</gene>
<name>A0A9W8RV13_9HYPO</name>
<dbReference type="EMBL" id="JAOQAZ010000024">
    <property type="protein sequence ID" value="KAJ4253328.1"/>
    <property type="molecule type" value="Genomic_DNA"/>
</dbReference>